<dbReference type="GO" id="GO:0032993">
    <property type="term" value="C:protein-DNA complex"/>
    <property type="evidence" value="ECO:0007669"/>
    <property type="project" value="TreeGrafter"/>
</dbReference>
<dbReference type="InterPro" id="IPR036388">
    <property type="entry name" value="WH-like_DNA-bd_sf"/>
</dbReference>
<dbReference type="SUPFAM" id="SSF52172">
    <property type="entry name" value="CheY-like"/>
    <property type="match status" value="1"/>
</dbReference>
<feature type="domain" description="OmpR/PhoB-type" evidence="9">
    <location>
        <begin position="128"/>
        <end position="227"/>
    </location>
</feature>
<keyword evidence="1 6" id="KW-0597">Phosphoprotein</keyword>
<dbReference type="GO" id="GO:0000156">
    <property type="term" value="F:phosphorelay response regulator activity"/>
    <property type="evidence" value="ECO:0007669"/>
    <property type="project" value="TreeGrafter"/>
</dbReference>
<dbReference type="Gene3D" id="3.40.50.2300">
    <property type="match status" value="1"/>
</dbReference>
<dbReference type="Gene3D" id="6.10.250.690">
    <property type="match status" value="1"/>
</dbReference>
<dbReference type="CDD" id="cd00383">
    <property type="entry name" value="trans_reg_C"/>
    <property type="match status" value="1"/>
</dbReference>
<feature type="DNA-binding region" description="OmpR/PhoB-type" evidence="7">
    <location>
        <begin position="128"/>
        <end position="227"/>
    </location>
</feature>
<dbReference type="InterPro" id="IPR001867">
    <property type="entry name" value="OmpR/PhoB-type_DNA-bd"/>
</dbReference>
<evidence type="ECO:0000256" key="1">
    <source>
        <dbReference type="ARBA" id="ARBA00022553"/>
    </source>
</evidence>
<dbReference type="Pfam" id="PF00486">
    <property type="entry name" value="Trans_reg_C"/>
    <property type="match status" value="1"/>
</dbReference>
<dbReference type="GO" id="GO:0005829">
    <property type="term" value="C:cytosol"/>
    <property type="evidence" value="ECO:0007669"/>
    <property type="project" value="TreeGrafter"/>
</dbReference>
<feature type="modified residue" description="4-aspartylphosphate" evidence="6">
    <location>
        <position position="53"/>
    </location>
</feature>
<evidence type="ECO:0000259" key="9">
    <source>
        <dbReference type="PROSITE" id="PS51755"/>
    </source>
</evidence>
<dbReference type="SMART" id="SM00448">
    <property type="entry name" value="REC"/>
    <property type="match status" value="1"/>
</dbReference>
<sequence length="232" mass="27057">MNKKKILLVDDDEDICCTIKQYLELHHYQVETVHSGVEALKMMNNDFDLIVLDIMMEGIDGMELCRLIRDRVDVPIVFVSAKTLEEDKVQALAIGGDDYITKPFSLKELKARIDCHLRREERIRSNERYLLSSKNMTIDLLANEVFCKGKKLPFTKKEYEIVKLLMLNQKIVFSKERIFERVWGIDSESQLDTVAESIKNIRKKIKAVDPDTSYIQTLYGLGYKWDVTDEKQ</sequence>
<dbReference type="GO" id="GO:0006355">
    <property type="term" value="P:regulation of DNA-templated transcription"/>
    <property type="evidence" value="ECO:0007669"/>
    <property type="project" value="InterPro"/>
</dbReference>
<keyword evidence="4 7" id="KW-0238">DNA-binding</keyword>
<dbReference type="GO" id="GO:0000976">
    <property type="term" value="F:transcription cis-regulatory region binding"/>
    <property type="evidence" value="ECO:0007669"/>
    <property type="project" value="TreeGrafter"/>
</dbReference>
<dbReference type="AlphaFoldDB" id="A0A7H1RTT5"/>
<reference evidence="10 11" key="1">
    <citation type="submission" date="2020-09" db="EMBL/GenBank/DDBJ databases">
        <title>Complete Geobacillus genomes through the use of hybrid genome assembly.</title>
        <authorList>
            <person name="Vera D.L."/>
            <person name="Venkateswaran K."/>
            <person name="Singh N.K."/>
            <person name="Landry K."/>
        </authorList>
    </citation>
    <scope>NUCLEOTIDE SEQUENCE [LARGE SCALE GENOMIC DNA]</scope>
    <source>
        <strain evidence="10 11">SURF-189</strain>
    </source>
</reference>
<dbReference type="CDD" id="cd17574">
    <property type="entry name" value="REC_OmpR"/>
    <property type="match status" value="1"/>
</dbReference>
<evidence type="ECO:0000256" key="4">
    <source>
        <dbReference type="ARBA" id="ARBA00023125"/>
    </source>
</evidence>
<dbReference type="SMART" id="SM00862">
    <property type="entry name" value="Trans_reg_C"/>
    <property type="match status" value="1"/>
</dbReference>
<evidence type="ECO:0000259" key="8">
    <source>
        <dbReference type="PROSITE" id="PS50110"/>
    </source>
</evidence>
<evidence type="ECO:0000256" key="7">
    <source>
        <dbReference type="PROSITE-ProRule" id="PRU01091"/>
    </source>
</evidence>
<dbReference type="PROSITE" id="PS51755">
    <property type="entry name" value="OMPR_PHOB"/>
    <property type="match status" value="1"/>
</dbReference>
<proteinExistence type="predicted"/>
<dbReference type="InterPro" id="IPR001789">
    <property type="entry name" value="Sig_transdc_resp-reg_receiver"/>
</dbReference>
<dbReference type="InterPro" id="IPR011006">
    <property type="entry name" value="CheY-like_superfamily"/>
</dbReference>
<feature type="domain" description="Response regulatory" evidence="8">
    <location>
        <begin position="5"/>
        <end position="117"/>
    </location>
</feature>
<organism evidence="10 11">
    <name type="scientific">Geobacillus zalihae</name>
    <dbReference type="NCBI Taxonomy" id="213419"/>
    <lineage>
        <taxon>Bacteria</taxon>
        <taxon>Bacillati</taxon>
        <taxon>Bacillota</taxon>
        <taxon>Bacilli</taxon>
        <taxon>Bacillales</taxon>
        <taxon>Anoxybacillaceae</taxon>
        <taxon>Geobacillus</taxon>
    </lineage>
</organism>
<dbReference type="EMBL" id="CP061470">
    <property type="protein sequence ID" value="QNU17674.1"/>
    <property type="molecule type" value="Genomic_DNA"/>
</dbReference>
<evidence type="ECO:0000256" key="6">
    <source>
        <dbReference type="PROSITE-ProRule" id="PRU00169"/>
    </source>
</evidence>
<evidence type="ECO:0000256" key="2">
    <source>
        <dbReference type="ARBA" id="ARBA00023012"/>
    </source>
</evidence>
<keyword evidence="2" id="KW-0902">Two-component regulatory system</keyword>
<evidence type="ECO:0000313" key="11">
    <source>
        <dbReference type="Proteomes" id="UP000516388"/>
    </source>
</evidence>
<name>A0A7H1RTT5_9BACL</name>
<evidence type="ECO:0000256" key="3">
    <source>
        <dbReference type="ARBA" id="ARBA00023015"/>
    </source>
</evidence>
<dbReference type="Proteomes" id="UP000516388">
    <property type="component" value="Chromosome"/>
</dbReference>
<evidence type="ECO:0000313" key="10">
    <source>
        <dbReference type="EMBL" id="QNU17674.1"/>
    </source>
</evidence>
<dbReference type="Gene3D" id="1.10.10.10">
    <property type="entry name" value="Winged helix-like DNA-binding domain superfamily/Winged helix DNA-binding domain"/>
    <property type="match status" value="1"/>
</dbReference>
<keyword evidence="11" id="KW-1185">Reference proteome</keyword>
<protein>
    <submittedName>
        <fullName evidence="10">Response regulator transcription factor</fullName>
    </submittedName>
</protein>
<keyword evidence="5" id="KW-0804">Transcription</keyword>
<dbReference type="PANTHER" id="PTHR48111:SF2">
    <property type="entry name" value="RESPONSE REGULATOR SAER"/>
    <property type="match status" value="1"/>
</dbReference>
<gene>
    <name evidence="10" type="ORF">IC807_15105</name>
</gene>
<keyword evidence="3" id="KW-0805">Transcription regulation</keyword>
<dbReference type="PANTHER" id="PTHR48111">
    <property type="entry name" value="REGULATOR OF RPOS"/>
    <property type="match status" value="1"/>
</dbReference>
<dbReference type="RefSeq" id="WP_081212839.1">
    <property type="nucleotide sequence ID" value="NZ_CP061470.1"/>
</dbReference>
<evidence type="ECO:0000256" key="5">
    <source>
        <dbReference type="ARBA" id="ARBA00023163"/>
    </source>
</evidence>
<accession>A0A7H1RTT5</accession>
<dbReference type="KEGG" id="gza:IC807_15105"/>
<dbReference type="InterPro" id="IPR039420">
    <property type="entry name" value="WalR-like"/>
</dbReference>
<dbReference type="Pfam" id="PF00072">
    <property type="entry name" value="Response_reg"/>
    <property type="match status" value="1"/>
</dbReference>
<dbReference type="PROSITE" id="PS50110">
    <property type="entry name" value="RESPONSE_REGULATORY"/>
    <property type="match status" value="1"/>
</dbReference>